<reference evidence="3" key="1">
    <citation type="journal article" date="2007" name="Nature">
        <title>The grapevine genome sequence suggests ancestral hexaploidization in major angiosperm phyla.</title>
        <authorList>
            <consortium name="The French-Italian Public Consortium for Grapevine Genome Characterization."/>
            <person name="Jaillon O."/>
            <person name="Aury J.-M."/>
            <person name="Noel B."/>
            <person name="Policriti A."/>
            <person name="Clepet C."/>
            <person name="Casagrande A."/>
            <person name="Choisne N."/>
            <person name="Aubourg S."/>
            <person name="Vitulo N."/>
            <person name="Jubin C."/>
            <person name="Vezzi A."/>
            <person name="Legeai F."/>
            <person name="Hugueney P."/>
            <person name="Dasilva C."/>
            <person name="Horner D."/>
            <person name="Mica E."/>
            <person name="Jublot D."/>
            <person name="Poulain J."/>
            <person name="Bruyere C."/>
            <person name="Billault A."/>
            <person name="Segurens B."/>
            <person name="Gouyvenoux M."/>
            <person name="Ugarte E."/>
            <person name="Cattonaro F."/>
            <person name="Anthouard V."/>
            <person name="Vico V."/>
            <person name="Del Fabbro C."/>
            <person name="Alaux M."/>
            <person name="Di Gaspero G."/>
            <person name="Dumas V."/>
            <person name="Felice N."/>
            <person name="Paillard S."/>
            <person name="Juman I."/>
            <person name="Moroldo M."/>
            <person name="Scalabrin S."/>
            <person name="Canaguier A."/>
            <person name="Le Clainche I."/>
            <person name="Malacrida G."/>
            <person name="Durand E."/>
            <person name="Pesole G."/>
            <person name="Laucou V."/>
            <person name="Chatelet P."/>
            <person name="Merdinoglu D."/>
            <person name="Delledonne M."/>
            <person name="Pezzotti M."/>
            <person name="Lecharny A."/>
            <person name="Scarpelli C."/>
            <person name="Artiguenave F."/>
            <person name="Pe M.E."/>
            <person name="Valle G."/>
            <person name="Morgante M."/>
            <person name="Caboche M."/>
            <person name="Adam-Blondon A.-F."/>
            <person name="Weissenbach J."/>
            <person name="Quetier F."/>
            <person name="Wincker P."/>
        </authorList>
    </citation>
    <scope>NUCLEOTIDE SEQUENCE [LARGE SCALE GENOMIC DNA]</scope>
    <source>
        <strain evidence="3">cv. Pinot noir / PN40024</strain>
    </source>
</reference>
<dbReference type="PaxDb" id="29760-VIT_00s2381g00010.t01"/>
<keyword evidence="3" id="KW-1185">Reference proteome</keyword>
<dbReference type="AlphaFoldDB" id="F6HS07"/>
<name>F6HS07_VITVI</name>
<evidence type="ECO:0000313" key="2">
    <source>
        <dbReference type="EMBL" id="CCB57466.1"/>
    </source>
</evidence>
<evidence type="ECO:0000313" key="3">
    <source>
        <dbReference type="Proteomes" id="UP000009183"/>
    </source>
</evidence>
<accession>F6HS07</accession>
<feature type="non-terminal residue" evidence="2">
    <location>
        <position position="77"/>
    </location>
</feature>
<protein>
    <submittedName>
        <fullName evidence="2">Uncharacterized protein</fullName>
    </submittedName>
</protein>
<evidence type="ECO:0000256" key="1">
    <source>
        <dbReference type="SAM" id="MobiDB-lite"/>
    </source>
</evidence>
<dbReference type="HOGENOM" id="CLU_2645444_0_0_1"/>
<dbReference type="InParanoid" id="F6HS07"/>
<sequence>SQKVQRLAFGSKGAWWHVAQSTKSQSMGRYINKQDMGSPGGEKSYSSGSQAKLPSSSFSFEAKVFCNKQRETTSLRS</sequence>
<dbReference type="Proteomes" id="UP000009183">
    <property type="component" value="Unassembled WGS sequence, unordered"/>
</dbReference>
<dbReference type="EMBL" id="FN596134">
    <property type="protein sequence ID" value="CCB57466.1"/>
    <property type="molecule type" value="Genomic_DNA"/>
</dbReference>
<feature type="compositionally biased region" description="Polar residues" evidence="1">
    <location>
        <begin position="44"/>
        <end position="54"/>
    </location>
</feature>
<gene>
    <name evidence="2" type="ORF">VIT_00s2381g00010</name>
</gene>
<feature type="region of interest" description="Disordered" evidence="1">
    <location>
        <begin position="30"/>
        <end position="54"/>
    </location>
</feature>
<proteinExistence type="predicted"/>
<organism evidence="2 3">
    <name type="scientific">Vitis vinifera</name>
    <name type="common">Grape</name>
    <dbReference type="NCBI Taxonomy" id="29760"/>
    <lineage>
        <taxon>Eukaryota</taxon>
        <taxon>Viridiplantae</taxon>
        <taxon>Streptophyta</taxon>
        <taxon>Embryophyta</taxon>
        <taxon>Tracheophyta</taxon>
        <taxon>Spermatophyta</taxon>
        <taxon>Magnoliopsida</taxon>
        <taxon>eudicotyledons</taxon>
        <taxon>Gunneridae</taxon>
        <taxon>Pentapetalae</taxon>
        <taxon>rosids</taxon>
        <taxon>Vitales</taxon>
        <taxon>Vitaceae</taxon>
        <taxon>Viteae</taxon>
        <taxon>Vitis</taxon>
    </lineage>
</organism>